<dbReference type="Proteomes" id="UP000826722">
    <property type="component" value="Chromosome"/>
</dbReference>
<evidence type="ECO:0000313" key="3">
    <source>
        <dbReference type="Proteomes" id="UP000826722"/>
    </source>
</evidence>
<dbReference type="AlphaFoldDB" id="A0A8D5JMA7"/>
<feature type="signal peptide" evidence="1">
    <location>
        <begin position="1"/>
        <end position="27"/>
    </location>
</feature>
<accession>A0A8D5JMA7</accession>
<feature type="chain" id="PRO_5034222351" description="Porin" evidence="1">
    <location>
        <begin position="28"/>
        <end position="488"/>
    </location>
</feature>
<dbReference type="Pfam" id="PF16930">
    <property type="entry name" value="Porin_5"/>
    <property type="match status" value="1"/>
</dbReference>
<keyword evidence="3" id="KW-1185">Reference proteome</keyword>
<evidence type="ECO:0000313" key="2">
    <source>
        <dbReference type="EMBL" id="BCM25675.1"/>
    </source>
</evidence>
<evidence type="ECO:0008006" key="4">
    <source>
        <dbReference type="Google" id="ProtNLM"/>
    </source>
</evidence>
<sequence>MKSMKLRGVFIAVTGALALSFSAGAMADSTFDLVDALVKKGVLTEEEALPLLKGRENDIAAADKKVKKAARVTISDAIDNATVYGDVRVREEYRKGGGFGTAGAGAGIFGEEERSRGRYKLTFGVETKADDFYTDLAFAMGPGGRSDNATFGNGGNGTNGANNKETLYVKRAMVGWKMTDWLAVEAGRIKNPLYTTSMVWDGDLTFEGAAEKVSYDYNKINFFGNFVQSQYVGDYKNFSNVGNPSLSTSGDRYTNNILAFQGGLKFPITDMVSAKAAITYTTYSNNKNNGNNSNQNIFVPSLTGASTGIVAANSGTNNLQTIEIPAEIEFKTAGDLSYKVFGDYVYNTAGSDRFNAAINSVGANTTTGKKLAAAGNDDTAWLLGAGITSAKDKKPSKGDWQAKFWWQDVGTYAVDQNAVDSDLMDSRVNMKGVVAKATYNLRSNVFVDVTGASATRKNSALATSGTASDIGLDLNKYQLLQLDLTYKF</sequence>
<dbReference type="KEGG" id="mpau:ZMTM_19340"/>
<dbReference type="EMBL" id="AP024110">
    <property type="protein sequence ID" value="BCM25675.1"/>
    <property type="molecule type" value="Genomic_DNA"/>
</dbReference>
<keyword evidence="1" id="KW-0732">Signal</keyword>
<reference evidence="2" key="1">
    <citation type="journal article" date="2021" name="Arch. Microbiol.">
        <title>Methyloradius palustris gen. nov., sp. nov., a methanol-oxidizing bacterium isolated from snow.</title>
        <authorList>
            <person name="Miyadera T."/>
            <person name="Kojima H."/>
            <person name="Fukui M."/>
        </authorList>
    </citation>
    <scope>NUCLEOTIDE SEQUENCE</scope>
    <source>
        <strain evidence="2">Zm11</strain>
    </source>
</reference>
<organism evidence="2 3">
    <name type="scientific">Methyloradius palustris</name>
    <dbReference type="NCBI Taxonomy" id="2778876"/>
    <lineage>
        <taxon>Bacteria</taxon>
        <taxon>Pseudomonadati</taxon>
        <taxon>Pseudomonadota</taxon>
        <taxon>Betaproteobacteria</taxon>
        <taxon>Nitrosomonadales</taxon>
        <taxon>Methylophilaceae</taxon>
        <taxon>Methyloradius</taxon>
    </lineage>
</organism>
<proteinExistence type="predicted"/>
<name>A0A8D5JMA7_9PROT</name>
<dbReference type="InterPro" id="IPR032638">
    <property type="entry name" value="Porin_5"/>
</dbReference>
<evidence type="ECO:0000256" key="1">
    <source>
        <dbReference type="SAM" id="SignalP"/>
    </source>
</evidence>
<gene>
    <name evidence="2" type="ORF">ZMTM_19340</name>
</gene>
<protein>
    <recommendedName>
        <fullName evidence="4">Porin</fullName>
    </recommendedName>
</protein>
<dbReference type="RefSeq" id="WP_221763737.1">
    <property type="nucleotide sequence ID" value="NZ_AP024110.1"/>
</dbReference>